<dbReference type="GO" id="GO:0032259">
    <property type="term" value="P:methylation"/>
    <property type="evidence" value="ECO:0007669"/>
    <property type="project" value="UniProtKB-KW"/>
</dbReference>
<dbReference type="GO" id="GO:0008168">
    <property type="term" value="F:methyltransferase activity"/>
    <property type="evidence" value="ECO:0007669"/>
    <property type="project" value="UniProtKB-KW"/>
</dbReference>
<dbReference type="AlphaFoldDB" id="A0A7W6HGB7"/>
<keyword evidence="1" id="KW-0489">Methyltransferase</keyword>
<dbReference type="Gene3D" id="3.40.50.150">
    <property type="entry name" value="Vaccinia Virus protein VP39"/>
    <property type="match status" value="1"/>
</dbReference>
<organism evidence="1 2">
    <name type="scientific">Aurantimonas endophytica</name>
    <dbReference type="NCBI Taxonomy" id="1522175"/>
    <lineage>
        <taxon>Bacteria</taxon>
        <taxon>Pseudomonadati</taxon>
        <taxon>Pseudomonadota</taxon>
        <taxon>Alphaproteobacteria</taxon>
        <taxon>Hyphomicrobiales</taxon>
        <taxon>Aurantimonadaceae</taxon>
        <taxon>Aurantimonas</taxon>
    </lineage>
</organism>
<dbReference type="Proteomes" id="UP000588647">
    <property type="component" value="Unassembled WGS sequence"/>
</dbReference>
<reference evidence="1 2" key="1">
    <citation type="submission" date="2020-08" db="EMBL/GenBank/DDBJ databases">
        <title>Genomic Encyclopedia of Type Strains, Phase IV (KMG-IV): sequencing the most valuable type-strain genomes for metagenomic binning, comparative biology and taxonomic classification.</title>
        <authorList>
            <person name="Goeker M."/>
        </authorList>
    </citation>
    <scope>NUCLEOTIDE SEQUENCE [LARGE SCALE GENOMIC DNA]</scope>
    <source>
        <strain evidence="1 2">DSM 103570</strain>
    </source>
</reference>
<dbReference type="RefSeq" id="WP_183210285.1">
    <property type="nucleotide sequence ID" value="NZ_JAAAMM010000005.1"/>
</dbReference>
<dbReference type="SUPFAM" id="SSF53335">
    <property type="entry name" value="S-adenosyl-L-methionine-dependent methyltransferases"/>
    <property type="match status" value="1"/>
</dbReference>
<dbReference type="InterPro" id="IPR029063">
    <property type="entry name" value="SAM-dependent_MTases_sf"/>
</dbReference>
<proteinExistence type="predicted"/>
<accession>A0A7W6HGB7</accession>
<protein>
    <submittedName>
        <fullName evidence="1">SAM-dependent methyltransferase</fullName>
    </submittedName>
</protein>
<keyword evidence="1" id="KW-0808">Transferase</keyword>
<evidence type="ECO:0000313" key="1">
    <source>
        <dbReference type="EMBL" id="MBB4004701.1"/>
    </source>
</evidence>
<dbReference type="CDD" id="cd02440">
    <property type="entry name" value="AdoMet_MTases"/>
    <property type="match status" value="1"/>
</dbReference>
<gene>
    <name evidence="1" type="ORF">GGR03_003796</name>
</gene>
<sequence length="346" mass="38056">MNQQRAPIDGETLITPDLIAASADASGVAGNRKSLVDAEATLALALGVALDRLKNEGHVEQAVGYLFRTLHEMRTRLLPAVWQQLIPLVQNHPVSAYLHQDPFTSWSFEKPRGYSGDAKLLDFIYGHPSVTPLVAAATPLGRAVYNYTSNAPAAAAVRERRDLLTQYVDRVAAQRKGGAEILAIAGGHLREGECSSALQERRLGRWVALDQDPLSVGSMVQDYAGTAVEAVNGSVKGLLGEVYRLGHFDFIYAAGLYDYLPQAAAVRLTQTCLNMLKPGGLFLFANFNSDISDDGYMETFMNWPLLLRSKKDMWDIINASMDVDVYEPNVFFGENRNIIYGTCQKR</sequence>
<comment type="caution">
    <text evidence="1">The sequence shown here is derived from an EMBL/GenBank/DDBJ whole genome shotgun (WGS) entry which is preliminary data.</text>
</comment>
<name>A0A7W6HGB7_9HYPH</name>
<evidence type="ECO:0000313" key="2">
    <source>
        <dbReference type="Proteomes" id="UP000588647"/>
    </source>
</evidence>
<dbReference type="EMBL" id="JACIEM010000005">
    <property type="protein sequence ID" value="MBB4004701.1"/>
    <property type="molecule type" value="Genomic_DNA"/>
</dbReference>
<keyword evidence="2" id="KW-1185">Reference proteome</keyword>